<dbReference type="GO" id="GO:0003677">
    <property type="term" value="F:DNA binding"/>
    <property type="evidence" value="ECO:0007669"/>
    <property type="project" value="UniProtKB-KW"/>
</dbReference>
<comment type="subcellular location">
    <subcellularLocation>
        <location evidence="1">Nucleus</location>
    </subcellularLocation>
</comment>
<dbReference type="PANTHER" id="PTHR47075:SF9">
    <property type="entry name" value="TRANSCRIPTION FACTOR BHLH47"/>
    <property type="match status" value="1"/>
</dbReference>
<evidence type="ECO:0000256" key="4">
    <source>
        <dbReference type="ARBA" id="ARBA00023163"/>
    </source>
</evidence>
<keyword evidence="6" id="KW-0175">Coiled coil</keyword>
<dbReference type="Gene3D" id="4.10.280.10">
    <property type="entry name" value="Helix-loop-helix DNA-binding domain"/>
    <property type="match status" value="1"/>
</dbReference>
<evidence type="ECO:0000256" key="5">
    <source>
        <dbReference type="ARBA" id="ARBA00023242"/>
    </source>
</evidence>
<evidence type="ECO:0000313" key="10">
    <source>
        <dbReference type="Proteomes" id="UP000428333"/>
    </source>
</evidence>
<feature type="region of interest" description="Disordered" evidence="7">
    <location>
        <begin position="1"/>
        <end position="43"/>
    </location>
</feature>
<dbReference type="GO" id="GO:0046983">
    <property type="term" value="F:protein dimerization activity"/>
    <property type="evidence" value="ECO:0007669"/>
    <property type="project" value="InterPro"/>
</dbReference>
<dbReference type="EMBL" id="QEFC01000041">
    <property type="protein sequence ID" value="KAE9467265.1"/>
    <property type="molecule type" value="Genomic_DNA"/>
</dbReference>
<dbReference type="GO" id="GO:0005634">
    <property type="term" value="C:nucleus"/>
    <property type="evidence" value="ECO:0007669"/>
    <property type="project" value="UniProtKB-SubCell"/>
</dbReference>
<evidence type="ECO:0000313" key="9">
    <source>
        <dbReference type="EMBL" id="KAE9467265.1"/>
    </source>
</evidence>
<feature type="region of interest" description="Disordered" evidence="7">
    <location>
        <begin position="184"/>
        <end position="241"/>
    </location>
</feature>
<evidence type="ECO:0000259" key="8">
    <source>
        <dbReference type="PROSITE" id="PS50888"/>
    </source>
</evidence>
<accession>A0A6A4M9Q2</accession>
<keyword evidence="2" id="KW-0805">Transcription regulation</keyword>
<keyword evidence="5" id="KW-0539">Nucleus</keyword>
<dbReference type="PROSITE" id="PS50888">
    <property type="entry name" value="BHLH"/>
    <property type="match status" value="1"/>
</dbReference>
<evidence type="ECO:0000256" key="6">
    <source>
        <dbReference type="SAM" id="Coils"/>
    </source>
</evidence>
<dbReference type="InterPro" id="IPR057075">
    <property type="entry name" value="bHLH_IRO3"/>
</dbReference>
<reference evidence="9 10" key="1">
    <citation type="journal article" date="2019" name="Genome Biol. Evol.">
        <title>The Rhododendron genome and chromosomal organization provide insight into shared whole-genome duplications across the heath family (Ericaceae).</title>
        <authorList>
            <person name="Soza V.L."/>
            <person name="Lindsley D."/>
            <person name="Waalkes A."/>
            <person name="Ramage E."/>
            <person name="Patwardhan R.P."/>
            <person name="Burton J.N."/>
            <person name="Adey A."/>
            <person name="Kumar A."/>
            <person name="Qiu R."/>
            <person name="Shendure J."/>
            <person name="Hall B."/>
        </authorList>
    </citation>
    <scope>NUCLEOTIDE SEQUENCE [LARGE SCALE GENOMIC DNA]</scope>
    <source>
        <strain evidence="9">RSF 1966-606</strain>
    </source>
</reference>
<feature type="coiled-coil region" evidence="6">
    <location>
        <begin position="81"/>
        <end position="129"/>
    </location>
</feature>
<proteinExistence type="predicted"/>
<comment type="caution">
    <text evidence="9">The sequence shown here is derived from an EMBL/GenBank/DDBJ whole genome shotgun (WGS) entry which is preliminary data.</text>
</comment>
<keyword evidence="10" id="KW-1185">Reference proteome</keyword>
<feature type="non-terminal residue" evidence="9">
    <location>
        <position position="1"/>
    </location>
</feature>
<feature type="compositionally biased region" description="Polar residues" evidence="7">
    <location>
        <begin position="204"/>
        <end position="241"/>
    </location>
</feature>
<keyword evidence="3" id="KW-0238">DNA-binding</keyword>
<dbReference type="SUPFAM" id="SSF47459">
    <property type="entry name" value="HLH, helix-loop-helix DNA-binding domain"/>
    <property type="match status" value="1"/>
</dbReference>
<dbReference type="PANTHER" id="PTHR47075">
    <property type="entry name" value="TRANSCRIPTION FACTOR BHLH47"/>
    <property type="match status" value="1"/>
</dbReference>
<dbReference type="InterPro" id="IPR011598">
    <property type="entry name" value="bHLH_dom"/>
</dbReference>
<evidence type="ECO:0000256" key="3">
    <source>
        <dbReference type="ARBA" id="ARBA00023125"/>
    </source>
</evidence>
<dbReference type="OrthoDB" id="1931098at2759"/>
<feature type="compositionally biased region" description="Polar residues" evidence="7">
    <location>
        <begin position="13"/>
        <end position="31"/>
    </location>
</feature>
<evidence type="ECO:0000256" key="1">
    <source>
        <dbReference type="ARBA" id="ARBA00004123"/>
    </source>
</evidence>
<name>A0A6A4M9Q2_9ERIC</name>
<evidence type="ECO:0000256" key="7">
    <source>
        <dbReference type="SAM" id="MobiDB-lite"/>
    </source>
</evidence>
<dbReference type="Proteomes" id="UP000428333">
    <property type="component" value="Linkage Group LG01"/>
</dbReference>
<dbReference type="AlphaFoldDB" id="A0A6A4M9Q2"/>
<organism evidence="9 10">
    <name type="scientific">Rhododendron williamsianum</name>
    <dbReference type="NCBI Taxonomy" id="262921"/>
    <lineage>
        <taxon>Eukaryota</taxon>
        <taxon>Viridiplantae</taxon>
        <taxon>Streptophyta</taxon>
        <taxon>Embryophyta</taxon>
        <taxon>Tracheophyta</taxon>
        <taxon>Spermatophyta</taxon>
        <taxon>Magnoliopsida</taxon>
        <taxon>eudicotyledons</taxon>
        <taxon>Gunneridae</taxon>
        <taxon>Pentapetalae</taxon>
        <taxon>asterids</taxon>
        <taxon>Ericales</taxon>
        <taxon>Ericaceae</taxon>
        <taxon>Ericoideae</taxon>
        <taxon>Rhodoreae</taxon>
        <taxon>Rhododendron</taxon>
    </lineage>
</organism>
<evidence type="ECO:0000256" key="2">
    <source>
        <dbReference type="ARBA" id="ARBA00023015"/>
    </source>
</evidence>
<keyword evidence="4" id="KW-0804">Transcription</keyword>
<gene>
    <name evidence="9" type="ORF">C3L33_00830</name>
</gene>
<dbReference type="Pfam" id="PF23177">
    <property type="entry name" value="bHLH_IRO3"/>
    <property type="match status" value="1"/>
</dbReference>
<protein>
    <recommendedName>
        <fullName evidence="8">BHLH domain-containing protein</fullName>
    </recommendedName>
</protein>
<feature type="domain" description="BHLH" evidence="8">
    <location>
        <begin position="34"/>
        <end position="84"/>
    </location>
</feature>
<sequence>MDSEVPAAPIVDTVSQLAEPSADRSNPSKKNQVPKRIHKSEREKLKREHLNDLFLALANSLGLPQQNIGKASILGETARLCKEMHAQIESLRRENAALLSESQYVTVEKNELQDENSALEAQIGKLLIEIQERVLHSKPDLNVPPPEEASSRLPVDPVLQQPPYVSPFFVLPVCSDLPAYPENDATELASRPTSNVSKPHARYPTSSDSWPSQLLRNQPETSNQCRHSGNSNGDVVVENQA</sequence>
<dbReference type="InterPro" id="IPR036638">
    <property type="entry name" value="HLH_DNA-bd_sf"/>
</dbReference>